<reference evidence="5" key="1">
    <citation type="journal article" date="2014" name="Front. Microbiol.">
        <title>High frequency of phylogenetically diverse reductive dehalogenase-homologous genes in deep subseafloor sedimentary metagenomes.</title>
        <authorList>
            <person name="Kawai M."/>
            <person name="Futagami T."/>
            <person name="Toyoda A."/>
            <person name="Takaki Y."/>
            <person name="Nishi S."/>
            <person name="Hori S."/>
            <person name="Arai W."/>
            <person name="Tsubouchi T."/>
            <person name="Morono Y."/>
            <person name="Uchiyama I."/>
            <person name="Ito T."/>
            <person name="Fujiyama A."/>
            <person name="Inagaki F."/>
            <person name="Takami H."/>
        </authorList>
    </citation>
    <scope>NUCLEOTIDE SEQUENCE</scope>
    <source>
        <strain evidence="5">Expedition CK06-06</strain>
    </source>
</reference>
<dbReference type="EMBL" id="BARS01018267">
    <property type="protein sequence ID" value="GAF92546.1"/>
    <property type="molecule type" value="Genomic_DNA"/>
</dbReference>
<dbReference type="InterPro" id="IPR000031">
    <property type="entry name" value="PurE_dom"/>
</dbReference>
<dbReference type="SUPFAM" id="SSF52255">
    <property type="entry name" value="N5-CAIR mutase (phosphoribosylaminoimidazole carboxylase, PurE)"/>
    <property type="match status" value="1"/>
</dbReference>
<name>X0TZJ9_9ZZZZ</name>
<keyword evidence="2" id="KW-0413">Isomerase</keyword>
<comment type="pathway">
    <text evidence="3">Purine metabolism.</text>
</comment>
<dbReference type="AlphaFoldDB" id="X0TZJ9"/>
<organism evidence="5">
    <name type="scientific">marine sediment metagenome</name>
    <dbReference type="NCBI Taxonomy" id="412755"/>
    <lineage>
        <taxon>unclassified sequences</taxon>
        <taxon>metagenomes</taxon>
        <taxon>ecological metagenomes</taxon>
    </lineage>
</organism>
<dbReference type="PIRSF" id="PIRSF001338">
    <property type="entry name" value="AIR_carboxylase"/>
    <property type="match status" value="1"/>
</dbReference>
<dbReference type="HAMAP" id="MF_01929">
    <property type="entry name" value="PurE_classI"/>
    <property type="match status" value="1"/>
</dbReference>
<accession>X0TZJ9</accession>
<dbReference type="SMART" id="SM01001">
    <property type="entry name" value="AIRC"/>
    <property type="match status" value="1"/>
</dbReference>
<evidence type="ECO:0000259" key="4">
    <source>
        <dbReference type="SMART" id="SM01001"/>
    </source>
</evidence>
<protein>
    <recommendedName>
        <fullName evidence="4">PurE domain-containing protein</fullName>
    </recommendedName>
</protein>
<keyword evidence="1" id="KW-0658">Purine biosynthesis</keyword>
<comment type="caution">
    <text evidence="5">The sequence shown here is derived from an EMBL/GenBank/DDBJ whole genome shotgun (WGS) entry which is preliminary data.</text>
</comment>
<dbReference type="Pfam" id="PF00731">
    <property type="entry name" value="AIRC"/>
    <property type="match status" value="1"/>
</dbReference>
<sequence length="154" mass="15914">MPLVAVVMGSKSDAEAVQPALDILKELGINYEVSIISAHRTPEKAKQCGLAARSKGIEVIIAAAGGAAHLPGVLASWTTLPVIGVPLASSELKGVDALYSIVQMPAGIPVASMAIGTAGAKNAAYLAAEILGLKYDKIREAYEKYRSGLQGDNK</sequence>
<dbReference type="Gene3D" id="3.40.50.1970">
    <property type="match status" value="1"/>
</dbReference>
<dbReference type="GO" id="GO:0016853">
    <property type="term" value="F:isomerase activity"/>
    <property type="evidence" value="ECO:0007669"/>
    <property type="project" value="UniProtKB-KW"/>
</dbReference>
<evidence type="ECO:0000256" key="1">
    <source>
        <dbReference type="ARBA" id="ARBA00022755"/>
    </source>
</evidence>
<evidence type="ECO:0000313" key="5">
    <source>
        <dbReference type="EMBL" id="GAF92546.1"/>
    </source>
</evidence>
<dbReference type="GO" id="GO:0006189">
    <property type="term" value="P:'de novo' IMP biosynthetic process"/>
    <property type="evidence" value="ECO:0007669"/>
    <property type="project" value="InterPro"/>
</dbReference>
<dbReference type="NCBIfam" id="TIGR01162">
    <property type="entry name" value="purE"/>
    <property type="match status" value="1"/>
</dbReference>
<gene>
    <name evidence="5" type="ORF">S01H1_29740</name>
</gene>
<dbReference type="PANTHER" id="PTHR23046">
    <property type="entry name" value="PHOSPHORIBOSYLAMINOIMIDAZOLE CARBOXYLASE CATALYTIC SUBUNIT"/>
    <property type="match status" value="1"/>
</dbReference>
<dbReference type="InterPro" id="IPR033747">
    <property type="entry name" value="PurE_ClassI"/>
</dbReference>
<dbReference type="PANTHER" id="PTHR23046:SF2">
    <property type="entry name" value="PHOSPHORIBOSYLAMINOIMIDAZOLE CARBOXYLASE"/>
    <property type="match status" value="1"/>
</dbReference>
<proteinExistence type="inferred from homology"/>
<evidence type="ECO:0000256" key="2">
    <source>
        <dbReference type="ARBA" id="ARBA00023235"/>
    </source>
</evidence>
<feature type="domain" description="PurE" evidence="4">
    <location>
        <begin position="2"/>
        <end position="153"/>
    </location>
</feature>
<dbReference type="InterPro" id="IPR024694">
    <property type="entry name" value="PurE_prokaryotes"/>
</dbReference>
<evidence type="ECO:0000256" key="3">
    <source>
        <dbReference type="ARBA" id="ARBA00025704"/>
    </source>
</evidence>